<keyword evidence="2" id="KW-1185">Reference proteome</keyword>
<sequence length="82" mass="9027">MGRKSPVDVIFVSVSVRQMGRRNRSSSGVVCGKLAFKWLAKCSLAALVGQAEIHVWWKLEKALDEEGLEEEDKTLGVDPLLG</sequence>
<dbReference type="Proteomes" id="UP000827872">
    <property type="component" value="Linkage Group LG09"/>
</dbReference>
<gene>
    <name evidence="1" type="ORF">K3G42_018005</name>
</gene>
<reference evidence="1" key="1">
    <citation type="submission" date="2021-08" db="EMBL/GenBank/DDBJ databases">
        <title>The first chromosome-level gecko genome reveals the dynamic sex chromosomes of Neotropical dwarf geckos (Sphaerodactylidae: Sphaerodactylus).</title>
        <authorList>
            <person name="Pinto B.J."/>
            <person name="Keating S.E."/>
            <person name="Gamble T."/>
        </authorList>
    </citation>
    <scope>NUCLEOTIDE SEQUENCE</scope>
    <source>
        <strain evidence="1">TG3544</strain>
    </source>
</reference>
<organism evidence="1 2">
    <name type="scientific">Sphaerodactylus townsendi</name>
    <dbReference type="NCBI Taxonomy" id="933632"/>
    <lineage>
        <taxon>Eukaryota</taxon>
        <taxon>Metazoa</taxon>
        <taxon>Chordata</taxon>
        <taxon>Craniata</taxon>
        <taxon>Vertebrata</taxon>
        <taxon>Euteleostomi</taxon>
        <taxon>Lepidosauria</taxon>
        <taxon>Squamata</taxon>
        <taxon>Bifurcata</taxon>
        <taxon>Gekkota</taxon>
        <taxon>Sphaerodactylidae</taxon>
        <taxon>Sphaerodactylus</taxon>
    </lineage>
</organism>
<evidence type="ECO:0000313" key="1">
    <source>
        <dbReference type="EMBL" id="KAH8003389.1"/>
    </source>
</evidence>
<proteinExistence type="predicted"/>
<protein>
    <submittedName>
        <fullName evidence="1">Uncharacterized protein</fullName>
    </submittedName>
</protein>
<dbReference type="EMBL" id="CM037622">
    <property type="protein sequence ID" value="KAH8003389.1"/>
    <property type="molecule type" value="Genomic_DNA"/>
</dbReference>
<comment type="caution">
    <text evidence="1">The sequence shown here is derived from an EMBL/GenBank/DDBJ whole genome shotgun (WGS) entry which is preliminary data.</text>
</comment>
<accession>A0ACB8FDV0</accession>
<evidence type="ECO:0000313" key="2">
    <source>
        <dbReference type="Proteomes" id="UP000827872"/>
    </source>
</evidence>
<name>A0ACB8FDV0_9SAUR</name>